<dbReference type="EMBL" id="CASHTH010002554">
    <property type="protein sequence ID" value="CAI8031633.1"/>
    <property type="molecule type" value="Genomic_DNA"/>
</dbReference>
<comment type="caution">
    <text evidence="2">The sequence shown here is derived from an EMBL/GenBank/DDBJ whole genome shotgun (WGS) entry which is preliminary data.</text>
</comment>
<feature type="compositionally biased region" description="Polar residues" evidence="1">
    <location>
        <begin position="59"/>
        <end position="79"/>
    </location>
</feature>
<gene>
    <name evidence="2" type="ORF">GBAR_LOCUS17950</name>
</gene>
<evidence type="ECO:0000313" key="2">
    <source>
        <dbReference type="EMBL" id="CAI8031633.1"/>
    </source>
</evidence>
<protein>
    <submittedName>
        <fullName evidence="2">Uncharacterized protein</fullName>
    </submittedName>
</protein>
<feature type="region of interest" description="Disordered" evidence="1">
    <location>
        <begin position="59"/>
        <end position="100"/>
    </location>
</feature>
<accession>A0AA35SKM3</accession>
<sequence length="348" mass="37801">MAHREWKGSCWTLTPVVPPPPQSSSLQLRSPELSEILRRLVPGARSDCSQLGYLDKSSSIVGGPSCTSGGQAPLNRTMTPSLPPSSLPSLPSEKTDAPQTVPDVYFGECLTGTQRQSSSGGVTLTPGCYSHQQSHSRPVDAAKELDKPLTSDTSGRWYRRSSAGPTESGRQGNGVEMVQTRLMAKQDGSLLLSKVRGVAAEKNAPQRRLDGELKTTDATGARNQIWSDVRCMDGSDLSAAEPQLGTAAECAMVLIFADQSSQLREQKAKPTKQVTEIDGVCVAVAGEESSSLDFFFLPLDPKNQSLDEWCKKQLLHLLLHTRVICYNAQEILTTLINHYQTALFSWQV</sequence>
<name>A0AA35SKM3_GEOBA</name>
<reference evidence="2" key="1">
    <citation type="submission" date="2023-03" db="EMBL/GenBank/DDBJ databases">
        <authorList>
            <person name="Steffen K."/>
            <person name="Cardenas P."/>
        </authorList>
    </citation>
    <scope>NUCLEOTIDE SEQUENCE</scope>
</reference>
<feature type="compositionally biased region" description="Polar residues" evidence="1">
    <location>
        <begin position="112"/>
        <end position="122"/>
    </location>
</feature>
<dbReference type="AlphaFoldDB" id="A0AA35SKM3"/>
<feature type="compositionally biased region" description="Basic and acidic residues" evidence="1">
    <location>
        <begin position="137"/>
        <end position="149"/>
    </location>
</feature>
<proteinExistence type="predicted"/>
<dbReference type="Proteomes" id="UP001174909">
    <property type="component" value="Unassembled WGS sequence"/>
</dbReference>
<evidence type="ECO:0000256" key="1">
    <source>
        <dbReference type="SAM" id="MobiDB-lite"/>
    </source>
</evidence>
<organism evidence="2 3">
    <name type="scientific">Geodia barretti</name>
    <name type="common">Barrett's horny sponge</name>
    <dbReference type="NCBI Taxonomy" id="519541"/>
    <lineage>
        <taxon>Eukaryota</taxon>
        <taxon>Metazoa</taxon>
        <taxon>Porifera</taxon>
        <taxon>Demospongiae</taxon>
        <taxon>Heteroscleromorpha</taxon>
        <taxon>Tetractinellida</taxon>
        <taxon>Astrophorina</taxon>
        <taxon>Geodiidae</taxon>
        <taxon>Geodia</taxon>
    </lineage>
</organism>
<feature type="region of interest" description="Disordered" evidence="1">
    <location>
        <begin position="112"/>
        <end position="173"/>
    </location>
</feature>
<keyword evidence="3" id="KW-1185">Reference proteome</keyword>
<evidence type="ECO:0000313" key="3">
    <source>
        <dbReference type="Proteomes" id="UP001174909"/>
    </source>
</evidence>